<feature type="transmembrane region" description="Helical" evidence="1">
    <location>
        <begin position="186"/>
        <end position="207"/>
    </location>
</feature>
<proteinExistence type="predicted"/>
<protein>
    <recommendedName>
        <fullName evidence="4">O-antigen polymerase</fullName>
    </recommendedName>
</protein>
<sequence length="295" mass="33732">MQIVFGDITALKILSFKDVYSGFGFRAPGTFDWVYITCYFLSFFLAIHIIEFFFGKKRKTAALFVTLSLLAIFLSQSKTGYLATIIIALYFTLLSIILRLGIAKKIFLSMLILFTLFILFIIYFDINLDYITRFIDLLQQGHLDGSTSTRKSQTLLALDEGFKYWHRGSPLALQGMIIENSYLDYLFRYGLLGLFAFTSMIFIFYFYSLMVCIKCKKLFDKQLITFELFQLSVGCHVSFFAASLYSFTGTPVDAYRSALWSSFVIALLAFINKLIKAIAIVPENDPSALIARECQ</sequence>
<feature type="transmembrane region" description="Helical" evidence="1">
    <location>
        <begin position="60"/>
        <end position="75"/>
    </location>
</feature>
<accession>A0ABQ0UH98</accession>
<name>A0ABQ0UH98_PSEAF</name>
<keyword evidence="1" id="KW-1133">Transmembrane helix</keyword>
<organism evidence="2 3">
    <name type="scientific">Pseudoalteromonas atlantica</name>
    <name type="common">Alteromonas atlantica</name>
    <dbReference type="NCBI Taxonomy" id="288"/>
    <lineage>
        <taxon>Bacteria</taxon>
        <taxon>Pseudomonadati</taxon>
        <taxon>Pseudomonadota</taxon>
        <taxon>Gammaproteobacteria</taxon>
        <taxon>Alteromonadales</taxon>
        <taxon>Pseudoalteromonadaceae</taxon>
        <taxon>Pseudoalteromonas</taxon>
    </lineage>
</organism>
<comment type="caution">
    <text evidence="2">The sequence shown here is derived from an EMBL/GenBank/DDBJ whole genome shotgun (WGS) entry which is preliminary data.</text>
</comment>
<keyword evidence="3" id="KW-1185">Reference proteome</keyword>
<reference evidence="2 3" key="1">
    <citation type="submission" date="2019-07" db="EMBL/GenBank/DDBJ databases">
        <title>Whole genome shotgun sequence of Pseudoalteromonas atlantica NBRC 103033.</title>
        <authorList>
            <person name="Hosoyama A."/>
            <person name="Uohara A."/>
            <person name="Ohji S."/>
            <person name="Ichikawa N."/>
        </authorList>
    </citation>
    <scope>NUCLEOTIDE SEQUENCE [LARGE SCALE GENOMIC DNA]</scope>
    <source>
        <strain evidence="2 3">NBRC 103033</strain>
    </source>
</reference>
<keyword evidence="1" id="KW-0472">Membrane</keyword>
<feature type="transmembrane region" description="Helical" evidence="1">
    <location>
        <begin position="33"/>
        <end position="53"/>
    </location>
</feature>
<evidence type="ECO:0000313" key="3">
    <source>
        <dbReference type="Proteomes" id="UP000321189"/>
    </source>
</evidence>
<feature type="transmembrane region" description="Helical" evidence="1">
    <location>
        <begin position="107"/>
        <end position="124"/>
    </location>
</feature>
<feature type="transmembrane region" description="Helical" evidence="1">
    <location>
        <begin position="228"/>
        <end position="248"/>
    </location>
</feature>
<feature type="transmembrane region" description="Helical" evidence="1">
    <location>
        <begin position="81"/>
        <end position="100"/>
    </location>
</feature>
<dbReference type="EMBL" id="BJUT01000045">
    <property type="protein sequence ID" value="GEK77816.1"/>
    <property type="molecule type" value="Genomic_DNA"/>
</dbReference>
<keyword evidence="1" id="KW-0812">Transmembrane</keyword>
<gene>
    <name evidence="2" type="ORF">PAT01_31200</name>
</gene>
<feature type="transmembrane region" description="Helical" evidence="1">
    <location>
        <begin position="254"/>
        <end position="271"/>
    </location>
</feature>
<evidence type="ECO:0000256" key="1">
    <source>
        <dbReference type="SAM" id="Phobius"/>
    </source>
</evidence>
<dbReference type="Proteomes" id="UP000321189">
    <property type="component" value="Unassembled WGS sequence"/>
</dbReference>
<evidence type="ECO:0008006" key="4">
    <source>
        <dbReference type="Google" id="ProtNLM"/>
    </source>
</evidence>
<evidence type="ECO:0000313" key="2">
    <source>
        <dbReference type="EMBL" id="GEK77816.1"/>
    </source>
</evidence>